<proteinExistence type="predicted"/>
<name>W2MEK6_PHYNI</name>
<dbReference type="EMBL" id="KI695841">
    <property type="protein sequence ID" value="ETM34083.1"/>
    <property type="molecule type" value="Genomic_DNA"/>
</dbReference>
<evidence type="ECO:0000313" key="1">
    <source>
        <dbReference type="EMBL" id="ETM34083.1"/>
    </source>
</evidence>
<organism evidence="1">
    <name type="scientific">Phytophthora nicotianae</name>
    <name type="common">Potato buckeye rot agent</name>
    <name type="synonym">Phytophthora parasitica</name>
    <dbReference type="NCBI Taxonomy" id="4792"/>
    <lineage>
        <taxon>Eukaryota</taxon>
        <taxon>Sar</taxon>
        <taxon>Stramenopiles</taxon>
        <taxon>Oomycota</taxon>
        <taxon>Peronosporomycetes</taxon>
        <taxon>Peronosporales</taxon>
        <taxon>Peronosporaceae</taxon>
        <taxon>Phytophthora</taxon>
    </lineage>
</organism>
<protein>
    <submittedName>
        <fullName evidence="1">Uncharacterized protein</fullName>
    </submittedName>
</protein>
<sequence length="59" mass="6781">MQAREHGHIDPGLYTPVDVFGLDCDKFVEEQERVPWMRAFKAFQQDEALALDSQLKAVC</sequence>
<reference evidence="1" key="1">
    <citation type="submission" date="2013-11" db="EMBL/GenBank/DDBJ databases">
        <title>The Genome Sequence of Phytophthora parasitica IAC_01/95.</title>
        <authorList>
            <consortium name="The Broad Institute Genomics Platform"/>
            <person name="Russ C."/>
            <person name="Tyler B."/>
            <person name="Panabieres F."/>
            <person name="Shan W."/>
            <person name="Tripathy S."/>
            <person name="Grunwald N."/>
            <person name="Machado M."/>
            <person name="Johnson C.S."/>
            <person name="Arredondo F."/>
            <person name="Hong C."/>
            <person name="Coffey M."/>
            <person name="Young S.K."/>
            <person name="Zeng Q."/>
            <person name="Gargeya S."/>
            <person name="Fitzgerald M."/>
            <person name="Abouelleil A."/>
            <person name="Alvarado L."/>
            <person name="Chapman S.B."/>
            <person name="Gainer-Dewar J."/>
            <person name="Goldberg J."/>
            <person name="Griggs A."/>
            <person name="Gujja S."/>
            <person name="Hansen M."/>
            <person name="Howarth C."/>
            <person name="Imamovic A."/>
            <person name="Ireland A."/>
            <person name="Larimer J."/>
            <person name="McCowan C."/>
            <person name="Murphy C."/>
            <person name="Pearson M."/>
            <person name="Poon T.W."/>
            <person name="Priest M."/>
            <person name="Roberts A."/>
            <person name="Saif S."/>
            <person name="Shea T."/>
            <person name="Sykes S."/>
            <person name="Wortman J."/>
            <person name="Nusbaum C."/>
            <person name="Birren B."/>
        </authorList>
    </citation>
    <scope>NUCLEOTIDE SEQUENCE [LARGE SCALE GENOMIC DNA]</scope>
    <source>
        <strain evidence="1">IAC_01/95</strain>
    </source>
</reference>
<dbReference type="Proteomes" id="UP000054532">
    <property type="component" value="Unassembled WGS sequence"/>
</dbReference>
<gene>
    <name evidence="1" type="ORF">L914_18754</name>
</gene>
<dbReference type="AlphaFoldDB" id="W2MEK6"/>
<accession>W2MEK6</accession>